<evidence type="ECO:0000313" key="9">
    <source>
        <dbReference type="EMBL" id="OKL52305.1"/>
    </source>
</evidence>
<evidence type="ECO:0000256" key="7">
    <source>
        <dbReference type="RuleBase" id="RU003435"/>
    </source>
</evidence>
<keyword evidence="2 7" id="KW-0645">Protease</keyword>
<proteinExistence type="inferred from homology"/>
<dbReference type="RefSeq" id="WP_073822867.1">
    <property type="nucleotide sequence ID" value="NZ_MQVS01000002.1"/>
</dbReference>
<accession>A0A1Q5PXZ1</accession>
<dbReference type="GO" id="GO:0004222">
    <property type="term" value="F:metalloendopeptidase activity"/>
    <property type="evidence" value="ECO:0007669"/>
    <property type="project" value="InterPro"/>
</dbReference>
<dbReference type="GO" id="GO:0005829">
    <property type="term" value="C:cytosol"/>
    <property type="evidence" value="ECO:0007669"/>
    <property type="project" value="TreeGrafter"/>
</dbReference>
<dbReference type="SUPFAM" id="SSF55486">
    <property type="entry name" value="Metalloproteases ('zincins'), catalytic domain"/>
    <property type="match status" value="1"/>
</dbReference>
<comment type="cofactor">
    <cofactor evidence="7">
        <name>Zn(2+)</name>
        <dbReference type="ChEBI" id="CHEBI:29105"/>
    </cofactor>
    <text evidence="7">Binds 1 zinc ion.</text>
</comment>
<dbReference type="GO" id="GO:0046872">
    <property type="term" value="F:metal ion binding"/>
    <property type="evidence" value="ECO:0007669"/>
    <property type="project" value="UniProtKB-UniRule"/>
</dbReference>
<feature type="domain" description="Peptidase M3A/M3B catalytic" evidence="8">
    <location>
        <begin position="231"/>
        <end position="686"/>
    </location>
</feature>
<dbReference type="Gene3D" id="3.40.390.10">
    <property type="entry name" value="Collagenase (Catalytic Domain)"/>
    <property type="match status" value="1"/>
</dbReference>
<keyword evidence="4 7" id="KW-0378">Hydrolase</keyword>
<evidence type="ECO:0000256" key="3">
    <source>
        <dbReference type="ARBA" id="ARBA00022723"/>
    </source>
</evidence>
<keyword evidence="6 7" id="KW-0482">Metalloprotease</keyword>
<evidence type="ECO:0000256" key="4">
    <source>
        <dbReference type="ARBA" id="ARBA00022801"/>
    </source>
</evidence>
<comment type="similarity">
    <text evidence="1 7">Belongs to the peptidase M3 family.</text>
</comment>
<dbReference type="STRING" id="52770.BSZ40_02125"/>
<dbReference type="CDD" id="cd06456">
    <property type="entry name" value="M3A_DCP"/>
    <property type="match status" value="1"/>
</dbReference>
<keyword evidence="5 7" id="KW-0862">Zinc</keyword>
<dbReference type="Pfam" id="PF01432">
    <property type="entry name" value="Peptidase_M3"/>
    <property type="match status" value="1"/>
</dbReference>
<dbReference type="Gene3D" id="1.10.1370.40">
    <property type="match status" value="1"/>
</dbReference>
<dbReference type="InterPro" id="IPR034005">
    <property type="entry name" value="M3A_DCP"/>
</dbReference>
<keyword evidence="10" id="KW-1185">Reference proteome</keyword>
<name>A0A1Q5PXZ1_9ACTO</name>
<evidence type="ECO:0000259" key="8">
    <source>
        <dbReference type="Pfam" id="PF01432"/>
    </source>
</evidence>
<comment type="caution">
    <text evidence="9">The sequence shown here is derived from an EMBL/GenBank/DDBJ whole genome shotgun (WGS) entry which is preliminary data.</text>
</comment>
<dbReference type="PANTHER" id="PTHR43660:SF1">
    <property type="entry name" value="DIPEPTIDYL CARBOXYPEPTIDASE"/>
    <property type="match status" value="1"/>
</dbReference>
<evidence type="ECO:0000256" key="1">
    <source>
        <dbReference type="ARBA" id="ARBA00006040"/>
    </source>
</evidence>
<evidence type="ECO:0000313" key="10">
    <source>
        <dbReference type="Proteomes" id="UP000185612"/>
    </source>
</evidence>
<evidence type="ECO:0000256" key="5">
    <source>
        <dbReference type="ARBA" id="ARBA00022833"/>
    </source>
</evidence>
<dbReference type="Gene3D" id="1.10.1370.10">
    <property type="entry name" value="Neurolysin, domain 3"/>
    <property type="match status" value="1"/>
</dbReference>
<dbReference type="GO" id="GO:0006508">
    <property type="term" value="P:proteolysis"/>
    <property type="evidence" value="ECO:0007669"/>
    <property type="project" value="UniProtKB-KW"/>
</dbReference>
<dbReference type="FunFam" id="3.40.390.10:FF:000009">
    <property type="entry name" value="Oligopeptidase A"/>
    <property type="match status" value="1"/>
</dbReference>
<evidence type="ECO:0000256" key="6">
    <source>
        <dbReference type="ARBA" id="ARBA00023049"/>
    </source>
</evidence>
<dbReference type="OrthoDB" id="9773538at2"/>
<gene>
    <name evidence="9" type="ORF">BSZ40_02125</name>
</gene>
<organism evidence="9 10">
    <name type="scientific">Buchananella hordeovulneris</name>
    <dbReference type="NCBI Taxonomy" id="52770"/>
    <lineage>
        <taxon>Bacteria</taxon>
        <taxon>Bacillati</taxon>
        <taxon>Actinomycetota</taxon>
        <taxon>Actinomycetes</taxon>
        <taxon>Actinomycetales</taxon>
        <taxon>Actinomycetaceae</taxon>
        <taxon>Buchananella</taxon>
    </lineage>
</organism>
<reference evidence="10" key="1">
    <citation type="submission" date="2016-12" db="EMBL/GenBank/DDBJ databases">
        <authorList>
            <person name="Meng X."/>
        </authorList>
    </citation>
    <scope>NUCLEOTIDE SEQUENCE [LARGE SCALE GENOMIC DNA]</scope>
    <source>
        <strain evidence="10">DSM 20732</strain>
    </source>
</reference>
<dbReference type="EMBL" id="MQVS01000002">
    <property type="protein sequence ID" value="OKL52305.1"/>
    <property type="molecule type" value="Genomic_DNA"/>
</dbReference>
<dbReference type="InterPro" id="IPR045090">
    <property type="entry name" value="Pept_M3A_M3B"/>
</dbReference>
<dbReference type="Proteomes" id="UP000185612">
    <property type="component" value="Unassembled WGS sequence"/>
</dbReference>
<dbReference type="PANTHER" id="PTHR43660">
    <property type="entry name" value="DIPEPTIDYL CARBOXYPEPTIDASE"/>
    <property type="match status" value="1"/>
</dbReference>
<sequence>MPLSPDHPLATASPLPYELPEFAKLTPALLAEAIEAGMESERAEWEAIATNPAPPTVANTVEALELTGELFDRATDIFFNLASAVGGPEYEALETELAPKLAAHNDAYWLDERIYQRLRAVDLSAADPETRYMMSEDLKEFERGGIALAAAEKEKLRELNARLADLQTTFGQRVIAGLKSAAVELNEEEVAGLDEATRAALARTAQEAGVQSPYLTTVDTPSIQAIAAALTNPAARAKVHAASVSRGWQEPGDTRALVLEIARLRAERAALLGFEHHAALVAAGETARTTEAVMELLNSLVSPALANLAREADELATELAASGEIASAADFTPADWARAEAVAKRRRFALDDEVLRPYFELHRVIEDGVFFAAHELYGLTFTPREDLQGFAETVKIWEVKDEDGQGIGLFVGDYYTRDGKAGGAWMANFVEQSHLTGKKPVVINCQNLVPPPPGQPTLMTFDEVITAFHEFGHALNGLLSNTRYASVAGANTSRDFVELPSQFNENWATHPRVLANYARHYRTGEVLPAEHVARLEEMAKFGQGYATAEYLAAALLDQGWHQFTAAQVPTDSAAVAATEEQLLRAAGLDPQQPVARYRSTYFNHTFGGGYDAGYYAYVWAEVLAADAVAWFRSEGAQGDDLGLNRQAGRRFAAEVLSRGSSRDAMESYQAFAGRTPQVEHLLAKRGLG</sequence>
<dbReference type="InterPro" id="IPR024077">
    <property type="entry name" value="Neurolysin/TOP_dom2"/>
</dbReference>
<keyword evidence="3 7" id="KW-0479">Metal-binding</keyword>
<dbReference type="InParanoid" id="A0A1Q5PXZ1"/>
<dbReference type="InterPro" id="IPR024079">
    <property type="entry name" value="MetalloPept_cat_dom_sf"/>
</dbReference>
<protein>
    <recommendedName>
        <fullName evidence="8">Peptidase M3A/M3B catalytic domain-containing protein</fullName>
    </recommendedName>
</protein>
<dbReference type="AlphaFoldDB" id="A0A1Q5PXZ1"/>
<dbReference type="InterPro" id="IPR001567">
    <property type="entry name" value="Pept_M3A_M3B_dom"/>
</dbReference>
<dbReference type="GO" id="GO:0004180">
    <property type="term" value="F:carboxypeptidase activity"/>
    <property type="evidence" value="ECO:0007669"/>
    <property type="project" value="TreeGrafter"/>
</dbReference>
<evidence type="ECO:0000256" key="2">
    <source>
        <dbReference type="ARBA" id="ARBA00022670"/>
    </source>
</evidence>